<evidence type="ECO:0000256" key="6">
    <source>
        <dbReference type="SAM" id="Phobius"/>
    </source>
</evidence>
<dbReference type="PIRSF" id="PIRSF006483">
    <property type="entry name" value="Membrane_protein_YitT"/>
    <property type="match status" value="1"/>
</dbReference>
<dbReference type="Gene3D" id="3.30.70.120">
    <property type="match status" value="1"/>
</dbReference>
<protein>
    <recommendedName>
        <fullName evidence="7">DUF2179 domain-containing protein</fullName>
    </recommendedName>
</protein>
<evidence type="ECO:0000256" key="1">
    <source>
        <dbReference type="ARBA" id="ARBA00004651"/>
    </source>
</evidence>
<dbReference type="InterPro" id="IPR015867">
    <property type="entry name" value="N-reg_PII/ATP_PRibTrfase_C"/>
</dbReference>
<keyword evidence="4 6" id="KW-1133">Transmembrane helix</keyword>
<dbReference type="OrthoDB" id="265478at2"/>
<evidence type="ECO:0000313" key="9">
    <source>
        <dbReference type="Proteomes" id="UP000236641"/>
    </source>
</evidence>
<dbReference type="PANTHER" id="PTHR33545">
    <property type="entry name" value="UPF0750 MEMBRANE PROTEIN YITT-RELATED"/>
    <property type="match status" value="1"/>
</dbReference>
<organism evidence="8 9">
    <name type="scientific">Hanstruepera neustonica</name>
    <dbReference type="NCBI Taxonomy" id="1445657"/>
    <lineage>
        <taxon>Bacteria</taxon>
        <taxon>Pseudomonadati</taxon>
        <taxon>Bacteroidota</taxon>
        <taxon>Flavobacteriia</taxon>
        <taxon>Flavobacteriales</taxon>
        <taxon>Flavobacteriaceae</taxon>
        <taxon>Hanstruepera</taxon>
    </lineage>
</organism>
<feature type="transmembrane region" description="Helical" evidence="6">
    <location>
        <begin position="86"/>
        <end position="107"/>
    </location>
</feature>
<dbReference type="InterPro" id="IPR003740">
    <property type="entry name" value="YitT"/>
</dbReference>
<keyword evidence="9" id="KW-1185">Reference proteome</keyword>
<feature type="transmembrane region" description="Helical" evidence="6">
    <location>
        <begin position="159"/>
        <end position="177"/>
    </location>
</feature>
<dbReference type="RefSeq" id="WP_103052194.1">
    <property type="nucleotide sequence ID" value="NZ_POWF01000004.1"/>
</dbReference>
<keyword evidence="3 6" id="KW-0812">Transmembrane</keyword>
<keyword evidence="5 6" id="KW-0472">Membrane</keyword>
<dbReference type="InterPro" id="IPR051461">
    <property type="entry name" value="UPF0750_membrane"/>
</dbReference>
<feature type="transmembrane region" description="Helical" evidence="6">
    <location>
        <begin position="58"/>
        <end position="79"/>
    </location>
</feature>
<evidence type="ECO:0000256" key="2">
    <source>
        <dbReference type="ARBA" id="ARBA00022475"/>
    </source>
</evidence>
<dbReference type="Proteomes" id="UP000236641">
    <property type="component" value="Unassembled WGS sequence"/>
</dbReference>
<dbReference type="InterPro" id="IPR019264">
    <property type="entry name" value="DUF2179"/>
</dbReference>
<feature type="transmembrane region" description="Helical" evidence="6">
    <location>
        <begin position="113"/>
        <end position="138"/>
    </location>
</feature>
<feature type="transmembrane region" description="Helical" evidence="6">
    <location>
        <begin position="20"/>
        <end position="38"/>
    </location>
</feature>
<dbReference type="Pfam" id="PF10035">
    <property type="entry name" value="DUF2179"/>
    <property type="match status" value="1"/>
</dbReference>
<evidence type="ECO:0000256" key="5">
    <source>
        <dbReference type="ARBA" id="ARBA00023136"/>
    </source>
</evidence>
<evidence type="ECO:0000256" key="4">
    <source>
        <dbReference type="ARBA" id="ARBA00022989"/>
    </source>
</evidence>
<evidence type="ECO:0000313" key="8">
    <source>
        <dbReference type="EMBL" id="PNQ73154.1"/>
    </source>
</evidence>
<evidence type="ECO:0000259" key="7">
    <source>
        <dbReference type="Pfam" id="PF10035"/>
    </source>
</evidence>
<evidence type="ECO:0000256" key="3">
    <source>
        <dbReference type="ARBA" id="ARBA00022692"/>
    </source>
</evidence>
<accession>A0A2K1DYR2</accession>
<reference evidence="8 9" key="1">
    <citation type="submission" date="2018-01" db="EMBL/GenBank/DDBJ databases">
        <title>The draft genome of Hanstruepera neustonica JCM19743.</title>
        <authorList>
            <person name="He R.-H."/>
            <person name="Du Z.-J."/>
        </authorList>
    </citation>
    <scope>NUCLEOTIDE SEQUENCE [LARGE SCALE GENOMIC DNA]</scope>
    <source>
        <strain evidence="8 9">JCM19743</strain>
    </source>
</reference>
<sequence>MSSHSSESFSFKSVFSFKSLFLTIIGVVCAVVAIKGFMIPNHFLDGGLMGISILIHEFYHIDVSIPLVLLNMPFVYIGYKKIGKNFAAHAFLAVILLGIVMSVLPVPEITKDHFLTAVFGGVFVGLGIGFVIRGGGVIDGLEVIAEYSNKKFGLSTNEIIMAINTTIFLIIAFYLGLEKAMYSIVTYYTALKVSDYVVDGFEKLISLTVISPNADLIKSLIVNDFNKAITVYKGERGNLPGSFNVKHDCDIIVTVVSRLEVHKIKKAILEADPAAFTYVQNIGDISGGVVSKRKSH</sequence>
<comment type="caution">
    <text evidence="8">The sequence shown here is derived from an EMBL/GenBank/DDBJ whole genome shotgun (WGS) entry which is preliminary data.</text>
</comment>
<comment type="subcellular location">
    <subcellularLocation>
        <location evidence="1">Cell membrane</location>
        <topology evidence="1">Multi-pass membrane protein</topology>
    </subcellularLocation>
</comment>
<dbReference type="AlphaFoldDB" id="A0A2K1DYR2"/>
<dbReference type="PANTHER" id="PTHR33545:SF3">
    <property type="entry name" value="UPF0750 MEMBRANE PROTEIN YQFU"/>
    <property type="match status" value="1"/>
</dbReference>
<feature type="domain" description="DUF2179" evidence="7">
    <location>
        <begin position="247"/>
        <end position="287"/>
    </location>
</feature>
<dbReference type="EMBL" id="POWF01000004">
    <property type="protein sequence ID" value="PNQ73154.1"/>
    <property type="molecule type" value="Genomic_DNA"/>
</dbReference>
<gene>
    <name evidence="8" type="ORF">C1T31_09230</name>
</gene>
<proteinExistence type="predicted"/>
<dbReference type="GO" id="GO:0005886">
    <property type="term" value="C:plasma membrane"/>
    <property type="evidence" value="ECO:0007669"/>
    <property type="project" value="UniProtKB-SubCell"/>
</dbReference>
<keyword evidence="2" id="KW-1003">Cell membrane</keyword>
<name>A0A2K1DYR2_9FLAO</name>
<dbReference type="Pfam" id="PF02588">
    <property type="entry name" value="YitT_membrane"/>
    <property type="match status" value="1"/>
</dbReference>